<dbReference type="STRING" id="149040.A0A194XFF2"/>
<protein>
    <recommendedName>
        <fullName evidence="7">Derlin</fullName>
    </recommendedName>
</protein>
<dbReference type="Proteomes" id="UP000070700">
    <property type="component" value="Unassembled WGS sequence"/>
</dbReference>
<feature type="transmembrane region" description="Helical" evidence="7">
    <location>
        <begin position="143"/>
        <end position="163"/>
    </location>
</feature>
<feature type="transmembrane region" description="Helical" evidence="7">
    <location>
        <begin position="12"/>
        <end position="32"/>
    </location>
</feature>
<dbReference type="InterPro" id="IPR035952">
    <property type="entry name" value="Rhomboid-like_sf"/>
</dbReference>
<gene>
    <name evidence="8" type="ORF">LY89DRAFT_706486</name>
</gene>
<evidence type="ECO:0000256" key="2">
    <source>
        <dbReference type="ARBA" id="ARBA00008917"/>
    </source>
</evidence>
<dbReference type="OrthoDB" id="19102at2759"/>
<dbReference type="AlphaFoldDB" id="A0A194XFF2"/>
<keyword evidence="6 7" id="KW-0472">Membrane</keyword>
<evidence type="ECO:0000256" key="4">
    <source>
        <dbReference type="ARBA" id="ARBA00022824"/>
    </source>
</evidence>
<keyword evidence="5 7" id="KW-1133">Transmembrane helix</keyword>
<keyword evidence="4 7" id="KW-0256">Endoplasmic reticulum</keyword>
<sequence length="318" mass="34637">MSPLDIFLSAPPISRTLAAVVFSFSVLIYTRVIPYDRFVLSLPSLTQLPPELWRVKTCLLITGPNLGIFFDTYFLYVYGAKLEKGPLRFSQRADFVTYISFNGGIIVILNLLITSGQRLASALALSFITTSTRDSWDEPMTLVILKMPSQYLPYALLLLTLILDSPQAAMIQATGLAAAYLYDLLTGLYPNFGIKRNLITTPGWVKKMFGTQNVVERPYGTASTPAAGETAWGLDLSWKRFGPGRTLGGEGSSEVRQRPRGCILAVLVTGAFLVICGLLGWFFFHGAQSGPLSIFGVDKLLSGKPPLGGADPTSTTPH</sequence>
<proteinExistence type="inferred from homology"/>
<evidence type="ECO:0000313" key="8">
    <source>
        <dbReference type="EMBL" id="KUJ18898.1"/>
    </source>
</evidence>
<dbReference type="PANTHER" id="PTHR11009">
    <property type="entry name" value="DER1-LIKE PROTEIN, DERLIN"/>
    <property type="match status" value="1"/>
</dbReference>
<dbReference type="RefSeq" id="XP_018073253.1">
    <property type="nucleotide sequence ID" value="XM_018217533.1"/>
</dbReference>
<evidence type="ECO:0000313" key="9">
    <source>
        <dbReference type="Proteomes" id="UP000070700"/>
    </source>
</evidence>
<accession>A0A194XFF2</accession>
<evidence type="ECO:0000256" key="5">
    <source>
        <dbReference type="ARBA" id="ARBA00022989"/>
    </source>
</evidence>
<comment type="function">
    <text evidence="7">May be involved in the degradation of misfolded endoplasmic reticulum (ER) luminal proteins.</text>
</comment>
<evidence type="ECO:0000256" key="7">
    <source>
        <dbReference type="RuleBase" id="RU363059"/>
    </source>
</evidence>
<keyword evidence="3 7" id="KW-0812">Transmembrane</keyword>
<comment type="similarity">
    <text evidence="2 7">Belongs to the derlin family.</text>
</comment>
<feature type="transmembrane region" description="Helical" evidence="7">
    <location>
        <begin position="95"/>
        <end position="113"/>
    </location>
</feature>
<feature type="transmembrane region" description="Helical" evidence="7">
    <location>
        <begin position="262"/>
        <end position="284"/>
    </location>
</feature>
<dbReference type="InterPro" id="IPR007599">
    <property type="entry name" value="DER1"/>
</dbReference>
<comment type="subcellular location">
    <subcellularLocation>
        <location evidence="1 7">Endoplasmic reticulum membrane</location>
        <topology evidence="1 7">Multi-pass membrane protein</topology>
    </subcellularLocation>
</comment>
<name>A0A194XFF2_MOLSC</name>
<dbReference type="GO" id="GO:0006950">
    <property type="term" value="P:response to stress"/>
    <property type="evidence" value="ECO:0007669"/>
    <property type="project" value="UniProtKB-ARBA"/>
</dbReference>
<keyword evidence="9" id="KW-1185">Reference proteome</keyword>
<dbReference type="Pfam" id="PF04511">
    <property type="entry name" value="DER1"/>
    <property type="match status" value="1"/>
</dbReference>
<dbReference type="SUPFAM" id="SSF144091">
    <property type="entry name" value="Rhomboid-like"/>
    <property type="match status" value="1"/>
</dbReference>
<dbReference type="KEGG" id="psco:LY89DRAFT_706486"/>
<dbReference type="GO" id="GO:0005789">
    <property type="term" value="C:endoplasmic reticulum membrane"/>
    <property type="evidence" value="ECO:0007669"/>
    <property type="project" value="UniProtKB-SubCell"/>
</dbReference>
<dbReference type="InParanoid" id="A0A194XFF2"/>
<dbReference type="GeneID" id="28827259"/>
<evidence type="ECO:0000256" key="6">
    <source>
        <dbReference type="ARBA" id="ARBA00023136"/>
    </source>
</evidence>
<evidence type="ECO:0000256" key="1">
    <source>
        <dbReference type="ARBA" id="ARBA00004477"/>
    </source>
</evidence>
<evidence type="ECO:0000256" key="3">
    <source>
        <dbReference type="ARBA" id="ARBA00022692"/>
    </source>
</evidence>
<reference evidence="8 9" key="1">
    <citation type="submission" date="2015-10" db="EMBL/GenBank/DDBJ databases">
        <title>Full genome of DAOMC 229536 Phialocephala scopiformis, a fungal endophyte of spruce producing the potent anti-insectan compound rugulosin.</title>
        <authorList>
            <consortium name="DOE Joint Genome Institute"/>
            <person name="Walker A.K."/>
            <person name="Frasz S.L."/>
            <person name="Seifert K.A."/>
            <person name="Miller J.D."/>
            <person name="Mondo S.J."/>
            <person name="Labutti K."/>
            <person name="Lipzen A."/>
            <person name="Dockter R."/>
            <person name="Kennedy M."/>
            <person name="Grigoriev I.V."/>
            <person name="Spatafora J.W."/>
        </authorList>
    </citation>
    <scope>NUCLEOTIDE SEQUENCE [LARGE SCALE GENOMIC DNA]</scope>
    <source>
        <strain evidence="8 9">CBS 120377</strain>
    </source>
</reference>
<dbReference type="EMBL" id="KQ947412">
    <property type="protein sequence ID" value="KUJ18898.1"/>
    <property type="molecule type" value="Genomic_DNA"/>
</dbReference>
<organism evidence="8 9">
    <name type="scientific">Mollisia scopiformis</name>
    <name type="common">Conifer needle endophyte fungus</name>
    <name type="synonym">Phialocephala scopiformis</name>
    <dbReference type="NCBI Taxonomy" id="149040"/>
    <lineage>
        <taxon>Eukaryota</taxon>
        <taxon>Fungi</taxon>
        <taxon>Dikarya</taxon>
        <taxon>Ascomycota</taxon>
        <taxon>Pezizomycotina</taxon>
        <taxon>Leotiomycetes</taxon>
        <taxon>Helotiales</taxon>
        <taxon>Mollisiaceae</taxon>
        <taxon>Mollisia</taxon>
    </lineage>
</organism>
<feature type="transmembrane region" description="Helical" evidence="7">
    <location>
        <begin position="53"/>
        <end position="75"/>
    </location>
</feature>